<evidence type="ECO:0000313" key="7">
    <source>
        <dbReference type="EMBL" id="AEE17362.1"/>
    </source>
</evidence>
<dbReference type="SUPFAM" id="SSF53850">
    <property type="entry name" value="Periplasmic binding protein-like II"/>
    <property type="match status" value="1"/>
</dbReference>
<dbReference type="InterPro" id="IPR000914">
    <property type="entry name" value="SBP_5_dom"/>
</dbReference>
<comment type="subcellular location">
    <subcellularLocation>
        <location evidence="1">Cell envelope</location>
    </subcellularLocation>
</comment>
<dbReference type="InterPro" id="IPR030678">
    <property type="entry name" value="Peptide/Ni-bd"/>
</dbReference>
<dbReference type="GO" id="GO:0015833">
    <property type="term" value="P:peptide transport"/>
    <property type="evidence" value="ECO:0007669"/>
    <property type="project" value="TreeGrafter"/>
</dbReference>
<dbReference type="CDD" id="cd08504">
    <property type="entry name" value="PBP2_OppA"/>
    <property type="match status" value="1"/>
</dbReference>
<dbReference type="Gene3D" id="3.40.190.10">
    <property type="entry name" value="Periplasmic binding protein-like II"/>
    <property type="match status" value="1"/>
</dbReference>
<dbReference type="Gene3D" id="3.90.76.10">
    <property type="entry name" value="Dipeptide-binding Protein, Domain 1"/>
    <property type="match status" value="1"/>
</dbReference>
<dbReference type="eggNOG" id="COG4166">
    <property type="taxonomic scope" value="Bacteria"/>
</dbReference>
<dbReference type="GO" id="GO:0030288">
    <property type="term" value="C:outer membrane-bounded periplasmic space"/>
    <property type="evidence" value="ECO:0007669"/>
    <property type="project" value="UniProtKB-ARBA"/>
</dbReference>
<dbReference type="AlphaFoldDB" id="F4LJB7"/>
<keyword evidence="8" id="KW-1185">Reference proteome</keyword>
<accession>F4LJB7</accession>
<evidence type="ECO:0000256" key="2">
    <source>
        <dbReference type="ARBA" id="ARBA00005695"/>
    </source>
</evidence>
<feature type="chain" id="PRO_5003310850" evidence="5">
    <location>
        <begin position="26"/>
        <end position="530"/>
    </location>
</feature>
<dbReference type="GO" id="GO:0043190">
    <property type="term" value="C:ATP-binding cassette (ABC) transporter complex"/>
    <property type="evidence" value="ECO:0007669"/>
    <property type="project" value="InterPro"/>
</dbReference>
<comment type="similarity">
    <text evidence="2">Belongs to the bacterial solute-binding protein 5 family.</text>
</comment>
<dbReference type="KEGG" id="tbe:Trebr_1944"/>
<evidence type="ECO:0000256" key="1">
    <source>
        <dbReference type="ARBA" id="ARBA00004196"/>
    </source>
</evidence>
<feature type="signal peptide" evidence="5">
    <location>
        <begin position="1"/>
        <end position="25"/>
    </location>
</feature>
<dbReference type="Gene3D" id="3.10.105.10">
    <property type="entry name" value="Dipeptide-binding Protein, Domain 3"/>
    <property type="match status" value="1"/>
</dbReference>
<gene>
    <name evidence="7" type="ordered locus">Trebr_1944</name>
</gene>
<dbReference type="InterPro" id="IPR039424">
    <property type="entry name" value="SBP_5"/>
</dbReference>
<dbReference type="HOGENOM" id="CLU_017028_0_3_12"/>
<evidence type="ECO:0000256" key="3">
    <source>
        <dbReference type="ARBA" id="ARBA00022448"/>
    </source>
</evidence>
<dbReference type="EMBL" id="CP002696">
    <property type="protein sequence ID" value="AEE17362.1"/>
    <property type="molecule type" value="Genomic_DNA"/>
</dbReference>
<keyword evidence="4 5" id="KW-0732">Signal</keyword>
<dbReference type="PANTHER" id="PTHR30290:SF10">
    <property type="entry name" value="PERIPLASMIC OLIGOPEPTIDE-BINDING PROTEIN-RELATED"/>
    <property type="match status" value="1"/>
</dbReference>
<feature type="domain" description="Solute-binding protein family 5" evidence="6">
    <location>
        <begin position="82"/>
        <end position="436"/>
    </location>
</feature>
<dbReference type="PIRSF" id="PIRSF002741">
    <property type="entry name" value="MppA"/>
    <property type="match status" value="1"/>
</dbReference>
<dbReference type="Proteomes" id="UP000006546">
    <property type="component" value="Chromosome"/>
</dbReference>
<evidence type="ECO:0000313" key="8">
    <source>
        <dbReference type="Proteomes" id="UP000006546"/>
    </source>
</evidence>
<evidence type="ECO:0000256" key="4">
    <source>
        <dbReference type="ARBA" id="ARBA00022729"/>
    </source>
</evidence>
<dbReference type="RefSeq" id="WP_013759066.1">
    <property type="nucleotide sequence ID" value="NC_015500.1"/>
</dbReference>
<organism evidence="7 8">
    <name type="scientific">Treponema brennaborense (strain DSM 12168 / CIP 105900 / DD5/3)</name>
    <dbReference type="NCBI Taxonomy" id="906968"/>
    <lineage>
        <taxon>Bacteria</taxon>
        <taxon>Pseudomonadati</taxon>
        <taxon>Spirochaetota</taxon>
        <taxon>Spirochaetia</taxon>
        <taxon>Spirochaetales</taxon>
        <taxon>Treponemataceae</taxon>
        <taxon>Treponema</taxon>
    </lineage>
</organism>
<evidence type="ECO:0000259" key="6">
    <source>
        <dbReference type="Pfam" id="PF00496"/>
    </source>
</evidence>
<protein>
    <submittedName>
        <fullName evidence="7">ABC-type transporter, periplasmic subunit</fullName>
    </submittedName>
</protein>
<evidence type="ECO:0000256" key="5">
    <source>
        <dbReference type="SAM" id="SignalP"/>
    </source>
</evidence>
<dbReference type="GO" id="GO:1904680">
    <property type="term" value="F:peptide transmembrane transporter activity"/>
    <property type="evidence" value="ECO:0007669"/>
    <property type="project" value="TreeGrafter"/>
</dbReference>
<dbReference type="OrthoDB" id="9801912at2"/>
<reference evidence="8" key="1">
    <citation type="submission" date="2011-04" db="EMBL/GenBank/DDBJ databases">
        <title>The complete genome of Treponema brennaborense DSM 12168.</title>
        <authorList>
            <person name="Lucas S."/>
            <person name="Han J."/>
            <person name="Lapidus A."/>
            <person name="Bruce D."/>
            <person name="Goodwin L."/>
            <person name="Pitluck S."/>
            <person name="Peters L."/>
            <person name="Kyrpides N."/>
            <person name="Mavromatis K."/>
            <person name="Ivanova N."/>
            <person name="Mikhailova N."/>
            <person name="Pagani I."/>
            <person name="Teshima H."/>
            <person name="Detter J.C."/>
            <person name="Tapia R."/>
            <person name="Han C."/>
            <person name="Land M."/>
            <person name="Hauser L."/>
            <person name="Markowitz V."/>
            <person name="Cheng J.-F."/>
            <person name="Hugenholtz P."/>
            <person name="Woyke T."/>
            <person name="Wu D."/>
            <person name="Gronow S."/>
            <person name="Wellnitz S."/>
            <person name="Brambilla E."/>
            <person name="Klenk H.-P."/>
            <person name="Eisen J.A."/>
        </authorList>
    </citation>
    <scope>NUCLEOTIDE SEQUENCE [LARGE SCALE GENOMIC DNA]</scope>
    <source>
        <strain evidence="8">DSM 12168 / CIP 105900 / DD5/3</strain>
    </source>
</reference>
<proteinExistence type="inferred from homology"/>
<sequence>MSINFTRKIIPLICAVTLCAAAAVAAEQESSESTESERNSITVIDLKHEYDLNPHTANYSSEAQILTGLYEGLFSYDPYTLEPVPALAESYKLSRNKLRWTFTLRENAAFSDGTPITAQTVKDSWITLLAPETHAPFASLLDCIEGAYEYRTGAAAAGSVAITVHDERTLSVALTAPAEHLNRILCHHAFAAVSPEPGIYSGAFVLDSYADDTLELVKNPQYWDAENVKLDAITVRQSDDTTENTYAFNIGKADWIASNADIASVIDKTAIRLSAEFATEYLFFKADRFPWNQAAFRNALLTAVPWEQLRAQALVPAETFIYPVSGYEMPAGLNDYFPDEAKLMLTRAKAEAGLQEADGVSVTLAVSDSPYMLSMAELLKTAWERIGVTVDVRKTPANRYLQSISGWNADLFVYTWIGDFADPLAFLELFRTGSTMGESAWSNAEYDTLLDSASKKTDYERFALLSRAEDVLLSDGVVIPISHPVALNVIDTAAIGGWYTNALDIHPLKYLFKQTTEPYVPNLVRADTLR</sequence>
<name>F4LJB7_TREBD</name>
<dbReference type="Pfam" id="PF00496">
    <property type="entry name" value="SBP_bac_5"/>
    <property type="match status" value="1"/>
</dbReference>
<keyword evidence="3" id="KW-0813">Transport</keyword>
<dbReference type="PANTHER" id="PTHR30290">
    <property type="entry name" value="PERIPLASMIC BINDING COMPONENT OF ABC TRANSPORTER"/>
    <property type="match status" value="1"/>
</dbReference>
<dbReference type="STRING" id="906968.Trebr_1944"/>